<organism evidence="2 3">
    <name type="scientific">Phrynocephalus forsythii</name>
    <dbReference type="NCBI Taxonomy" id="171643"/>
    <lineage>
        <taxon>Eukaryota</taxon>
        <taxon>Metazoa</taxon>
        <taxon>Chordata</taxon>
        <taxon>Craniata</taxon>
        <taxon>Vertebrata</taxon>
        <taxon>Euteleostomi</taxon>
        <taxon>Lepidosauria</taxon>
        <taxon>Squamata</taxon>
        <taxon>Bifurcata</taxon>
        <taxon>Unidentata</taxon>
        <taxon>Episquamata</taxon>
        <taxon>Toxicofera</taxon>
        <taxon>Iguania</taxon>
        <taxon>Acrodonta</taxon>
        <taxon>Agamidae</taxon>
        <taxon>Agaminae</taxon>
        <taxon>Phrynocephalus</taxon>
    </lineage>
</organism>
<dbReference type="AlphaFoldDB" id="A0A9Q0XPQ3"/>
<name>A0A9Q0XPQ3_9SAUR</name>
<keyword evidence="3" id="KW-1185">Reference proteome</keyword>
<evidence type="ECO:0000313" key="2">
    <source>
        <dbReference type="EMBL" id="KAJ7324090.1"/>
    </source>
</evidence>
<evidence type="ECO:0000256" key="1">
    <source>
        <dbReference type="SAM" id="MobiDB-lite"/>
    </source>
</evidence>
<feature type="region of interest" description="Disordered" evidence="1">
    <location>
        <begin position="1"/>
        <end position="22"/>
    </location>
</feature>
<proteinExistence type="predicted"/>
<feature type="non-terminal residue" evidence="2">
    <location>
        <position position="1"/>
    </location>
</feature>
<gene>
    <name evidence="2" type="ORF">JRQ81_017110</name>
</gene>
<dbReference type="EMBL" id="JAPFRF010000008">
    <property type="protein sequence ID" value="KAJ7324090.1"/>
    <property type="molecule type" value="Genomic_DNA"/>
</dbReference>
<reference evidence="2" key="1">
    <citation type="journal article" date="2023" name="DNA Res.">
        <title>Chromosome-level genome assembly of Phrynocephalus forsythii using third-generation DNA sequencing and Hi-C analysis.</title>
        <authorList>
            <person name="Qi Y."/>
            <person name="Zhao W."/>
            <person name="Zhao Y."/>
            <person name="Niu C."/>
            <person name="Cao S."/>
            <person name="Zhang Y."/>
        </authorList>
    </citation>
    <scope>NUCLEOTIDE SEQUENCE</scope>
    <source>
        <tissue evidence="2">Muscle</tissue>
    </source>
</reference>
<sequence>NETKRAIKPKKQHQTEEEKQPPTKKVFLPCIKGVTDCMDKVLQKHNLQTAFRPTTKILQMLQSAKDKRNPLATAGEYRIFCSCGQ</sequence>
<feature type="non-terminal residue" evidence="2">
    <location>
        <position position="85"/>
    </location>
</feature>
<evidence type="ECO:0000313" key="3">
    <source>
        <dbReference type="Proteomes" id="UP001142489"/>
    </source>
</evidence>
<feature type="compositionally biased region" description="Basic residues" evidence="1">
    <location>
        <begin position="1"/>
        <end position="12"/>
    </location>
</feature>
<dbReference type="OrthoDB" id="8963429at2759"/>
<accession>A0A9Q0XPQ3</accession>
<dbReference type="Proteomes" id="UP001142489">
    <property type="component" value="Unassembled WGS sequence"/>
</dbReference>
<protein>
    <submittedName>
        <fullName evidence="2">Uncharacterized protein</fullName>
    </submittedName>
</protein>
<comment type="caution">
    <text evidence="2">The sequence shown here is derived from an EMBL/GenBank/DDBJ whole genome shotgun (WGS) entry which is preliminary data.</text>
</comment>